<keyword evidence="4" id="KW-0964">Secreted</keyword>
<dbReference type="RefSeq" id="XP_001029329.2">
    <property type="nucleotide sequence ID" value="XM_001029329.2"/>
</dbReference>
<sequence length="742" mass="86359">MPALSKSNRILECTNFNDYQVQFSQANQTILNCSFIGNLALQSGGSIFIESTLIYLSNLQFTGNKAQMYGGAIASDNKLDSKFQNIQLTFSSFMNNQALIGSVLFQMQNLPISRIFQNTLLNNFAKLYGNQLEQSAVGFIGILNGQKYNSKIVIYNFLSGIIQDDLLIQLINAENYPISQLKNDIILKLETDQEDFSIFPSQIKQNNGLFNLSNLSIYGKLGSQLKIRLTSDFNYIPNYDLQGNFLNISQNIYFEIHFQFRKLCPKGTTLVQDNSKKDMCYNCPAGTFNLVDGQNCIKCPFVCQNSIMYLPRGYWRYSLTTYEYQECYLSQNCVGDIDKIVSQKLQGSTNRYCSEGNIGVFCMDCDIEGIYWENRYQQITPYTCQTCDGFKNFPSLIIFFINLLFYGFIINIINKQIQVQKLKKVFYLLKVNIFQDTKQFNLIKILINYLVLLSLINPFINVLPIFLQQFIFELFNAPNNMLKLLDCKLILLLDTQQIPFCHARIFISLIIFLFIFLFMFIISQFYLKTDKITRIASLFFVQIHNIPYLAKLFIGVLSYLTVQGQNYIKDFPSVTLNIKQVGFIVSISLLSFQVLFLFALQYFMKTKKDFLENERAPHYLRFMYQDYYYYWWEIASSLYKLLLFLVEGIYFQQYILRDTICCSICFIYATSILYFLPYKRKELNYIEVHISFGLSVSFGLMSYLNQKSYKNESLATIIFINLSILILLAYSLSQNYFKIFLS</sequence>
<evidence type="ECO:0000313" key="9">
    <source>
        <dbReference type="EMBL" id="EAR81666.2"/>
    </source>
</evidence>
<feature type="transmembrane region" description="Helical" evidence="8">
    <location>
        <begin position="683"/>
        <end position="701"/>
    </location>
</feature>
<proteinExistence type="predicted"/>
<accession>Q228F1</accession>
<feature type="transmembrane region" description="Helical" evidence="8">
    <location>
        <begin position="655"/>
        <end position="676"/>
    </location>
</feature>
<comment type="subcellular location">
    <subcellularLocation>
        <location evidence="1">Cell envelope</location>
    </subcellularLocation>
    <subcellularLocation>
        <location evidence="2">Cell outer membrane</location>
    </subcellularLocation>
    <subcellularLocation>
        <location evidence="3">Secreted</location>
    </subcellularLocation>
</comment>
<dbReference type="GO" id="GO:0005576">
    <property type="term" value="C:extracellular region"/>
    <property type="evidence" value="ECO:0007669"/>
    <property type="project" value="UniProtKB-SubCell"/>
</dbReference>
<keyword evidence="8" id="KW-1133">Transmembrane helix</keyword>
<feature type="transmembrane region" description="Helical" evidence="8">
    <location>
        <begin position="581"/>
        <end position="603"/>
    </location>
</feature>
<keyword evidence="6 8" id="KW-0472">Membrane</keyword>
<evidence type="ECO:0000256" key="7">
    <source>
        <dbReference type="ARBA" id="ARBA00023237"/>
    </source>
</evidence>
<dbReference type="PANTHER" id="PTHR11319:SF35">
    <property type="entry name" value="OUTER MEMBRANE PROTEIN PMPC-RELATED"/>
    <property type="match status" value="1"/>
</dbReference>
<evidence type="ECO:0000256" key="6">
    <source>
        <dbReference type="ARBA" id="ARBA00023136"/>
    </source>
</evidence>
<dbReference type="InterPro" id="IPR003368">
    <property type="entry name" value="POMP_repeat"/>
</dbReference>
<evidence type="ECO:0000256" key="2">
    <source>
        <dbReference type="ARBA" id="ARBA00004442"/>
    </source>
</evidence>
<evidence type="ECO:0000256" key="8">
    <source>
        <dbReference type="SAM" id="Phobius"/>
    </source>
</evidence>
<keyword evidence="10" id="KW-1185">Reference proteome</keyword>
<feature type="transmembrane region" description="Helical" evidence="8">
    <location>
        <begin position="539"/>
        <end position="561"/>
    </location>
</feature>
<dbReference type="EMBL" id="GG662596">
    <property type="protein sequence ID" value="EAR81666.2"/>
    <property type="molecule type" value="Genomic_DNA"/>
</dbReference>
<feature type="transmembrane region" description="Helical" evidence="8">
    <location>
        <begin position="505"/>
        <end position="527"/>
    </location>
</feature>
<reference evidence="10" key="1">
    <citation type="journal article" date="2006" name="PLoS Biol.">
        <title>Macronuclear genome sequence of the ciliate Tetrahymena thermophila, a model eukaryote.</title>
        <authorList>
            <person name="Eisen J.A."/>
            <person name="Coyne R.S."/>
            <person name="Wu M."/>
            <person name="Wu D."/>
            <person name="Thiagarajan M."/>
            <person name="Wortman J.R."/>
            <person name="Badger J.H."/>
            <person name="Ren Q."/>
            <person name="Amedeo P."/>
            <person name="Jones K.M."/>
            <person name="Tallon L.J."/>
            <person name="Delcher A.L."/>
            <person name="Salzberg S.L."/>
            <person name="Silva J.C."/>
            <person name="Haas B.J."/>
            <person name="Majoros W.H."/>
            <person name="Farzad M."/>
            <person name="Carlton J.M."/>
            <person name="Smith R.K. Jr."/>
            <person name="Garg J."/>
            <person name="Pearlman R.E."/>
            <person name="Karrer K.M."/>
            <person name="Sun L."/>
            <person name="Manning G."/>
            <person name="Elde N.C."/>
            <person name="Turkewitz A.P."/>
            <person name="Asai D.J."/>
            <person name="Wilkes D.E."/>
            <person name="Wang Y."/>
            <person name="Cai H."/>
            <person name="Collins K."/>
            <person name="Stewart B.A."/>
            <person name="Lee S.R."/>
            <person name="Wilamowska K."/>
            <person name="Weinberg Z."/>
            <person name="Ruzzo W.L."/>
            <person name="Wloga D."/>
            <person name="Gaertig J."/>
            <person name="Frankel J."/>
            <person name="Tsao C.-C."/>
            <person name="Gorovsky M.A."/>
            <person name="Keeling P.J."/>
            <person name="Waller R.F."/>
            <person name="Patron N.J."/>
            <person name="Cherry J.M."/>
            <person name="Stover N.A."/>
            <person name="Krieger C.J."/>
            <person name="del Toro C."/>
            <person name="Ryder H.F."/>
            <person name="Williamson S.C."/>
            <person name="Barbeau R.A."/>
            <person name="Hamilton E.P."/>
            <person name="Orias E."/>
        </authorList>
    </citation>
    <scope>NUCLEOTIDE SEQUENCE [LARGE SCALE GENOMIC DNA]</scope>
    <source>
        <strain evidence="10">SB210</strain>
    </source>
</reference>
<dbReference type="OrthoDB" id="327896at2759"/>
<dbReference type="GeneID" id="7836366"/>
<dbReference type="KEGG" id="tet:TTHERM_01585450"/>
<keyword evidence="8 9" id="KW-0812">Transmembrane</keyword>
<evidence type="ECO:0000313" key="10">
    <source>
        <dbReference type="Proteomes" id="UP000009168"/>
    </source>
</evidence>
<dbReference type="AlphaFoldDB" id="Q228F1"/>
<evidence type="ECO:0000256" key="3">
    <source>
        <dbReference type="ARBA" id="ARBA00004613"/>
    </source>
</evidence>
<dbReference type="Pfam" id="PF02415">
    <property type="entry name" value="Chlam_PMP"/>
    <property type="match status" value="1"/>
</dbReference>
<name>Q228F1_TETTS</name>
<keyword evidence="7" id="KW-0998">Cell outer membrane</keyword>
<feature type="transmembrane region" description="Helical" evidence="8">
    <location>
        <begin position="446"/>
        <end position="472"/>
    </location>
</feature>
<feature type="transmembrane region" description="Helical" evidence="8">
    <location>
        <begin position="713"/>
        <end position="732"/>
    </location>
</feature>
<organism evidence="9 10">
    <name type="scientific">Tetrahymena thermophila (strain SB210)</name>
    <dbReference type="NCBI Taxonomy" id="312017"/>
    <lineage>
        <taxon>Eukaryota</taxon>
        <taxon>Sar</taxon>
        <taxon>Alveolata</taxon>
        <taxon>Ciliophora</taxon>
        <taxon>Intramacronucleata</taxon>
        <taxon>Oligohymenophorea</taxon>
        <taxon>Hymenostomatida</taxon>
        <taxon>Tetrahymenina</taxon>
        <taxon>Tetrahymenidae</taxon>
        <taxon>Tetrahymena</taxon>
    </lineage>
</organism>
<feature type="transmembrane region" description="Helical" evidence="8">
    <location>
        <begin position="393"/>
        <end position="414"/>
    </location>
</feature>
<evidence type="ECO:0000256" key="1">
    <source>
        <dbReference type="ARBA" id="ARBA00004196"/>
    </source>
</evidence>
<dbReference type="Proteomes" id="UP000009168">
    <property type="component" value="Unassembled WGS sequence"/>
</dbReference>
<keyword evidence="5" id="KW-0732">Signal</keyword>
<evidence type="ECO:0000256" key="5">
    <source>
        <dbReference type="ARBA" id="ARBA00022729"/>
    </source>
</evidence>
<protein>
    <submittedName>
        <fullName evidence="9">Transmembrane protein, putative</fullName>
    </submittedName>
</protein>
<dbReference type="PANTHER" id="PTHR11319">
    <property type="entry name" value="G PROTEIN-COUPLED RECEPTOR-RELATED"/>
    <property type="match status" value="1"/>
</dbReference>
<gene>
    <name evidence="9" type="ORF">TTHERM_01585450</name>
</gene>
<feature type="non-terminal residue" evidence="9">
    <location>
        <position position="742"/>
    </location>
</feature>
<evidence type="ECO:0000256" key="4">
    <source>
        <dbReference type="ARBA" id="ARBA00022525"/>
    </source>
</evidence>
<feature type="transmembrane region" description="Helical" evidence="8">
    <location>
        <begin position="628"/>
        <end position="649"/>
    </location>
</feature>